<feature type="transmembrane region" description="Helical" evidence="1">
    <location>
        <begin position="6"/>
        <end position="29"/>
    </location>
</feature>
<dbReference type="PANTHER" id="PTHR35793">
    <property type="entry name" value="INNER MEMBRANE PROTEIN YJIG"/>
    <property type="match status" value="1"/>
</dbReference>
<gene>
    <name evidence="3" type="ORF">HY912_15145</name>
</gene>
<feature type="transmembrane region" description="Helical" evidence="1">
    <location>
        <begin position="50"/>
        <end position="72"/>
    </location>
</feature>
<dbReference type="Proteomes" id="UP000807825">
    <property type="component" value="Unassembled WGS sequence"/>
</dbReference>
<dbReference type="GO" id="GO:0005886">
    <property type="term" value="C:plasma membrane"/>
    <property type="evidence" value="ECO:0007669"/>
    <property type="project" value="TreeGrafter"/>
</dbReference>
<comment type="caution">
    <text evidence="3">The sequence shown here is derived from an EMBL/GenBank/DDBJ whole genome shotgun (WGS) entry which is preliminary data.</text>
</comment>
<feature type="transmembrane region" description="Helical" evidence="1">
    <location>
        <begin position="126"/>
        <end position="147"/>
    </location>
</feature>
<reference evidence="3" key="1">
    <citation type="submission" date="2020-07" db="EMBL/GenBank/DDBJ databases">
        <title>Huge and variable diversity of episymbiotic CPR bacteria and DPANN archaea in groundwater ecosystems.</title>
        <authorList>
            <person name="He C.Y."/>
            <person name="Keren R."/>
            <person name="Whittaker M."/>
            <person name="Farag I.F."/>
            <person name="Doudna J."/>
            <person name="Cate J.H.D."/>
            <person name="Banfield J.F."/>
        </authorList>
    </citation>
    <scope>NUCLEOTIDE SEQUENCE</scope>
    <source>
        <strain evidence="3">NC_groundwater_1664_Pr3_B-0.1um_52_9</strain>
    </source>
</reference>
<protein>
    <submittedName>
        <fullName evidence="3">Spore maturation protein</fullName>
    </submittedName>
</protein>
<keyword evidence="1" id="KW-0812">Transmembrane</keyword>
<feature type="domain" description="Nucleoside transporter/FeoB GTPase Gate" evidence="2">
    <location>
        <begin position="50"/>
        <end position="148"/>
    </location>
</feature>
<name>A0A9D6V2S9_9BACT</name>
<proteinExistence type="predicted"/>
<dbReference type="InterPro" id="IPR011642">
    <property type="entry name" value="Gate_dom"/>
</dbReference>
<evidence type="ECO:0000313" key="4">
    <source>
        <dbReference type="Proteomes" id="UP000807825"/>
    </source>
</evidence>
<keyword evidence="1" id="KW-1133">Transmembrane helix</keyword>
<feature type="transmembrane region" description="Helical" evidence="1">
    <location>
        <begin position="92"/>
        <end position="114"/>
    </location>
</feature>
<dbReference type="PANTHER" id="PTHR35793:SF2">
    <property type="entry name" value="INNER MEMBRANE PROTEIN YJIG"/>
    <property type="match status" value="1"/>
</dbReference>
<dbReference type="EMBL" id="JACRDE010000395">
    <property type="protein sequence ID" value="MBI5250823.1"/>
    <property type="molecule type" value="Genomic_DNA"/>
</dbReference>
<dbReference type="InterPro" id="IPR052549">
    <property type="entry name" value="SpmB"/>
</dbReference>
<feature type="transmembrane region" description="Helical" evidence="1">
    <location>
        <begin position="159"/>
        <end position="179"/>
    </location>
</feature>
<sequence length="180" mass="18815">MDGLPGFVSIASNIVFLSFLVGIPVYGYFKGVKVYETFVTGAREGFEVAVRIIPYLVAILVAVGMFRASGAMDMISAAFPDFMKSLGLTPDVVSLSLMRPLSGSASLGILGGIISSRGADSYEARLASVITGCTETTLYVVAVYFGAVSVTRVRYAVHAGLLADAAGVVAAVIVSLILFR</sequence>
<dbReference type="Pfam" id="PF07670">
    <property type="entry name" value="Gate"/>
    <property type="match status" value="1"/>
</dbReference>
<evidence type="ECO:0000256" key="1">
    <source>
        <dbReference type="SAM" id="Phobius"/>
    </source>
</evidence>
<accession>A0A9D6V2S9</accession>
<evidence type="ECO:0000259" key="2">
    <source>
        <dbReference type="Pfam" id="PF07670"/>
    </source>
</evidence>
<dbReference type="AlphaFoldDB" id="A0A9D6V2S9"/>
<evidence type="ECO:0000313" key="3">
    <source>
        <dbReference type="EMBL" id="MBI5250823.1"/>
    </source>
</evidence>
<keyword evidence="1" id="KW-0472">Membrane</keyword>
<organism evidence="3 4">
    <name type="scientific">Desulfomonile tiedjei</name>
    <dbReference type="NCBI Taxonomy" id="2358"/>
    <lineage>
        <taxon>Bacteria</taxon>
        <taxon>Pseudomonadati</taxon>
        <taxon>Thermodesulfobacteriota</taxon>
        <taxon>Desulfomonilia</taxon>
        <taxon>Desulfomonilales</taxon>
        <taxon>Desulfomonilaceae</taxon>
        <taxon>Desulfomonile</taxon>
    </lineage>
</organism>